<feature type="compositionally biased region" description="Acidic residues" evidence="7">
    <location>
        <begin position="468"/>
        <end position="480"/>
    </location>
</feature>
<evidence type="ECO:0000256" key="4">
    <source>
        <dbReference type="ARBA" id="ARBA00022964"/>
    </source>
</evidence>
<protein>
    <recommendedName>
        <fullName evidence="8">Fe2OG dioxygenase domain-containing protein</fullName>
    </recommendedName>
</protein>
<dbReference type="PANTHER" id="PTHR24014:SF4">
    <property type="entry name" value="2-OXOGLUTARATE AND IRON-DEPENDENT OXYGENASE DOMAIN-CONTAINING PROTEIN 2"/>
    <property type="match status" value="1"/>
</dbReference>
<evidence type="ECO:0000256" key="3">
    <source>
        <dbReference type="ARBA" id="ARBA00022896"/>
    </source>
</evidence>
<dbReference type="PROSITE" id="PS51471">
    <property type="entry name" value="FE2OG_OXY"/>
    <property type="match status" value="1"/>
</dbReference>
<evidence type="ECO:0000256" key="7">
    <source>
        <dbReference type="SAM" id="MobiDB-lite"/>
    </source>
</evidence>
<reference evidence="9" key="1">
    <citation type="submission" date="2021-01" db="EMBL/GenBank/DDBJ databases">
        <authorList>
            <person name="Corre E."/>
            <person name="Pelletier E."/>
            <person name="Niang G."/>
            <person name="Scheremetjew M."/>
            <person name="Finn R."/>
            <person name="Kale V."/>
            <person name="Holt S."/>
            <person name="Cochrane G."/>
            <person name="Meng A."/>
            <person name="Brown T."/>
            <person name="Cohen L."/>
        </authorList>
    </citation>
    <scope>NUCLEOTIDE SEQUENCE</scope>
    <source>
        <strain evidence="9">RCC1130</strain>
    </source>
</reference>
<dbReference type="InterPro" id="IPR016135">
    <property type="entry name" value="UBQ-conjugating_enzyme/RWD"/>
</dbReference>
<dbReference type="GO" id="GO:0031418">
    <property type="term" value="F:L-ascorbic acid binding"/>
    <property type="evidence" value="ECO:0007669"/>
    <property type="project" value="UniProtKB-KW"/>
</dbReference>
<dbReference type="GO" id="GO:0051213">
    <property type="term" value="F:dioxygenase activity"/>
    <property type="evidence" value="ECO:0007669"/>
    <property type="project" value="UniProtKB-KW"/>
</dbReference>
<feature type="compositionally biased region" description="Basic residues" evidence="7">
    <location>
        <begin position="492"/>
        <end position="502"/>
    </location>
</feature>
<evidence type="ECO:0000259" key="8">
    <source>
        <dbReference type="PROSITE" id="PS51471"/>
    </source>
</evidence>
<dbReference type="AlphaFoldDB" id="A0A7S0P0A0"/>
<organism evidence="9">
    <name type="scientific">Calcidiscus leptoporus</name>
    <dbReference type="NCBI Taxonomy" id="127549"/>
    <lineage>
        <taxon>Eukaryota</taxon>
        <taxon>Haptista</taxon>
        <taxon>Haptophyta</taxon>
        <taxon>Prymnesiophyceae</taxon>
        <taxon>Coccolithales</taxon>
        <taxon>Calcidiscaceae</taxon>
        <taxon>Calcidiscus</taxon>
    </lineage>
</organism>
<dbReference type="EMBL" id="HBER01039018">
    <property type="protein sequence ID" value="CAD8544474.1"/>
    <property type="molecule type" value="Transcribed_RNA"/>
</dbReference>
<evidence type="ECO:0000256" key="5">
    <source>
        <dbReference type="ARBA" id="ARBA00023002"/>
    </source>
</evidence>
<dbReference type="SMART" id="SM00702">
    <property type="entry name" value="P4Hc"/>
    <property type="match status" value="1"/>
</dbReference>
<proteinExistence type="predicted"/>
<keyword evidence="4" id="KW-0223">Dioxygenase</keyword>
<dbReference type="InterPro" id="IPR006620">
    <property type="entry name" value="Pro_4_hyd_alph"/>
</dbReference>
<dbReference type="InterPro" id="IPR005123">
    <property type="entry name" value="Oxoglu/Fe-dep_dioxygenase_dom"/>
</dbReference>
<keyword evidence="2" id="KW-0479">Metal-binding</keyword>
<evidence type="ECO:0000256" key="2">
    <source>
        <dbReference type="ARBA" id="ARBA00022723"/>
    </source>
</evidence>
<feature type="region of interest" description="Disordered" evidence="7">
    <location>
        <begin position="460"/>
        <end position="502"/>
    </location>
</feature>
<name>A0A7S0P0A0_9EUKA</name>
<comment type="cofactor">
    <cofactor evidence="1">
        <name>L-ascorbate</name>
        <dbReference type="ChEBI" id="CHEBI:38290"/>
    </cofactor>
</comment>
<sequence length="502" mass="56790">MVDRAEYIAWEVHQLCEQRPAGLLSAQLLGAPRMRIGEDGEACECTDEGPPWEVALHITRPKEDGYYMRGGIKVRALLDESYPYSPPELNVMQIIHHFFLDNENGFPHAFYAMLADLIAESTPCLGVDEPRFSLRSTLQLLHYALASPLHPCEGCDAQFEVHKMMQRSRIATIDAYASLCKTPALFDAETGWRESWLHPLLREALHAADAPLALSAIIDEVAEEVFSFPLLSDDFCAALLSELDAYAASGLPTSRPNSMNKYGLILNEIGMEQMFDSLVERCLAHVARLCFPLEGGSIDRHHTFIVEYAAGKDLGLDMHTDNSDVTFNVCLGREFTGAGLTFCGDMGRPAHRHFTYCHKHVKGRCLVHLGRRRHGADDIATGERANLIVWCHNLTYRSSKSYLDLRHQRKYAREAAPPDKECLSYTHDKDFLLYKLPSVQHRKMVRRAWCPPVFARHLEDATDGSGQGDEDELDEEDYSLEDVRHSSSWGKGTRKRAWWGRR</sequence>
<gene>
    <name evidence="9" type="ORF">CLEP1334_LOCUS19762</name>
</gene>
<dbReference type="GO" id="GO:0005506">
    <property type="term" value="F:iron ion binding"/>
    <property type="evidence" value="ECO:0007669"/>
    <property type="project" value="InterPro"/>
</dbReference>
<keyword evidence="3" id="KW-0847">Vitamin C</keyword>
<evidence type="ECO:0000256" key="6">
    <source>
        <dbReference type="ARBA" id="ARBA00023004"/>
    </source>
</evidence>
<dbReference type="PANTHER" id="PTHR24014">
    <property type="entry name" value="2-OXOGLUTARATE AND IRON-DEPENDENT OXYGENASE DOMAIN-CONTAINING PROTEIN 2"/>
    <property type="match status" value="1"/>
</dbReference>
<evidence type="ECO:0000256" key="1">
    <source>
        <dbReference type="ARBA" id="ARBA00001961"/>
    </source>
</evidence>
<feature type="domain" description="Fe2OG dioxygenase" evidence="8">
    <location>
        <begin position="299"/>
        <end position="393"/>
    </location>
</feature>
<dbReference type="SUPFAM" id="SSF54495">
    <property type="entry name" value="UBC-like"/>
    <property type="match status" value="1"/>
</dbReference>
<keyword evidence="5" id="KW-0560">Oxidoreductase</keyword>
<dbReference type="GO" id="GO:0016705">
    <property type="term" value="F:oxidoreductase activity, acting on paired donors, with incorporation or reduction of molecular oxygen"/>
    <property type="evidence" value="ECO:0007669"/>
    <property type="project" value="InterPro"/>
</dbReference>
<evidence type="ECO:0000313" key="9">
    <source>
        <dbReference type="EMBL" id="CAD8544474.1"/>
    </source>
</evidence>
<keyword evidence="6" id="KW-0408">Iron</keyword>
<dbReference type="Pfam" id="PF25238">
    <property type="entry name" value="OGFOD2-like"/>
    <property type="match status" value="1"/>
</dbReference>
<accession>A0A7S0P0A0</accession>